<dbReference type="PROSITE" id="PS00108">
    <property type="entry name" value="PROTEIN_KINASE_ST"/>
    <property type="match status" value="1"/>
</dbReference>
<evidence type="ECO:0000259" key="12">
    <source>
        <dbReference type="PROSITE" id="PS50011"/>
    </source>
</evidence>
<dbReference type="Gene3D" id="3.30.310.220">
    <property type="entry name" value="Fungal kinase associated-1 domain"/>
    <property type="match status" value="2"/>
</dbReference>
<proteinExistence type="inferred from homology"/>
<feature type="region of interest" description="Disordered" evidence="11">
    <location>
        <begin position="1"/>
        <end position="106"/>
    </location>
</feature>
<feature type="compositionally biased region" description="Polar residues" evidence="11">
    <location>
        <begin position="91"/>
        <end position="102"/>
    </location>
</feature>
<keyword evidence="4" id="KW-0597">Phosphoprotein</keyword>
<feature type="compositionally biased region" description="Polar residues" evidence="11">
    <location>
        <begin position="766"/>
        <end position="778"/>
    </location>
</feature>
<dbReference type="Pfam" id="PF00069">
    <property type="entry name" value="Pkinase"/>
    <property type="match status" value="1"/>
</dbReference>
<comment type="catalytic activity">
    <reaction evidence="9">
        <text>L-threonyl-[protein] + ATP = O-phospho-L-threonyl-[protein] + ADP + H(+)</text>
        <dbReference type="Rhea" id="RHEA:46608"/>
        <dbReference type="Rhea" id="RHEA-COMP:11060"/>
        <dbReference type="Rhea" id="RHEA-COMP:11605"/>
        <dbReference type="ChEBI" id="CHEBI:15378"/>
        <dbReference type="ChEBI" id="CHEBI:30013"/>
        <dbReference type="ChEBI" id="CHEBI:30616"/>
        <dbReference type="ChEBI" id="CHEBI:61977"/>
        <dbReference type="ChEBI" id="CHEBI:456216"/>
        <dbReference type="EC" id="2.7.11.1"/>
    </reaction>
</comment>
<evidence type="ECO:0000256" key="1">
    <source>
        <dbReference type="ARBA" id="ARBA00010791"/>
    </source>
</evidence>
<accession>A0A9P9DDB5</accession>
<keyword evidence="14" id="KW-1185">Reference proteome</keyword>
<comment type="catalytic activity">
    <reaction evidence="10">
        <text>L-seryl-[protein] + ATP = O-phospho-L-seryl-[protein] + ADP + H(+)</text>
        <dbReference type="Rhea" id="RHEA:17989"/>
        <dbReference type="Rhea" id="RHEA-COMP:9863"/>
        <dbReference type="Rhea" id="RHEA-COMP:11604"/>
        <dbReference type="ChEBI" id="CHEBI:15378"/>
        <dbReference type="ChEBI" id="CHEBI:29999"/>
        <dbReference type="ChEBI" id="CHEBI:30616"/>
        <dbReference type="ChEBI" id="CHEBI:83421"/>
        <dbReference type="ChEBI" id="CHEBI:456216"/>
        <dbReference type="EC" id="2.7.11.1"/>
    </reaction>
</comment>
<comment type="similarity">
    <text evidence="1">Belongs to the protein kinase superfamily. CAMK Ser/Thr protein kinase family. NIM1 subfamily.</text>
</comment>
<feature type="compositionally biased region" description="Polar residues" evidence="11">
    <location>
        <begin position="501"/>
        <end position="518"/>
    </location>
</feature>
<evidence type="ECO:0000256" key="8">
    <source>
        <dbReference type="ARBA" id="ARBA00022840"/>
    </source>
</evidence>
<keyword evidence="7 13" id="KW-0418">Kinase</keyword>
<dbReference type="PANTHER" id="PTHR24346">
    <property type="entry name" value="MAP/MICROTUBULE AFFINITY-REGULATING KINASE"/>
    <property type="match status" value="1"/>
</dbReference>
<evidence type="ECO:0000256" key="2">
    <source>
        <dbReference type="ARBA" id="ARBA00012513"/>
    </source>
</evidence>
<reference evidence="13" key="1">
    <citation type="journal article" date="2021" name="Nat. Commun.">
        <title>Genetic determinants of endophytism in the Arabidopsis root mycobiome.</title>
        <authorList>
            <person name="Mesny F."/>
            <person name="Miyauchi S."/>
            <person name="Thiergart T."/>
            <person name="Pickel B."/>
            <person name="Atanasova L."/>
            <person name="Karlsson M."/>
            <person name="Huettel B."/>
            <person name="Barry K.W."/>
            <person name="Haridas S."/>
            <person name="Chen C."/>
            <person name="Bauer D."/>
            <person name="Andreopoulos W."/>
            <person name="Pangilinan J."/>
            <person name="LaButti K."/>
            <person name="Riley R."/>
            <person name="Lipzen A."/>
            <person name="Clum A."/>
            <person name="Drula E."/>
            <person name="Henrissat B."/>
            <person name="Kohler A."/>
            <person name="Grigoriev I.V."/>
            <person name="Martin F.M."/>
            <person name="Hacquard S."/>
        </authorList>
    </citation>
    <scope>NUCLEOTIDE SEQUENCE</scope>
    <source>
        <strain evidence="13">MPI-CAGE-CH-0243</strain>
    </source>
</reference>
<dbReference type="InterPro" id="IPR008271">
    <property type="entry name" value="Ser/Thr_kinase_AS"/>
</dbReference>
<dbReference type="InterPro" id="IPR000719">
    <property type="entry name" value="Prot_kinase_dom"/>
</dbReference>
<comment type="caution">
    <text evidence="13">The sequence shown here is derived from an EMBL/GenBank/DDBJ whole genome shotgun (WGS) entry which is preliminary data.</text>
</comment>
<dbReference type="EMBL" id="JAGMWT010000014">
    <property type="protein sequence ID" value="KAH7116862.1"/>
    <property type="molecule type" value="Genomic_DNA"/>
</dbReference>
<feature type="region of interest" description="Disordered" evidence="11">
    <location>
        <begin position="994"/>
        <end position="1017"/>
    </location>
</feature>
<dbReference type="Gene3D" id="1.10.510.10">
    <property type="entry name" value="Transferase(Phosphotransferase) domain 1"/>
    <property type="match status" value="1"/>
</dbReference>
<dbReference type="PROSITE" id="PS50011">
    <property type="entry name" value="PROTEIN_KINASE_DOM"/>
    <property type="match status" value="1"/>
</dbReference>
<evidence type="ECO:0000256" key="9">
    <source>
        <dbReference type="ARBA" id="ARBA00047899"/>
    </source>
</evidence>
<feature type="region of interest" description="Disordered" evidence="11">
    <location>
        <begin position="950"/>
        <end position="980"/>
    </location>
</feature>
<dbReference type="GO" id="GO:0004674">
    <property type="term" value="F:protein serine/threonine kinase activity"/>
    <property type="evidence" value="ECO:0007669"/>
    <property type="project" value="UniProtKB-KW"/>
</dbReference>
<dbReference type="OrthoDB" id="504170at2759"/>
<feature type="compositionally biased region" description="Low complexity" evidence="11">
    <location>
        <begin position="632"/>
        <end position="652"/>
    </location>
</feature>
<dbReference type="Proteomes" id="UP000700596">
    <property type="component" value="Unassembled WGS sequence"/>
</dbReference>
<feature type="compositionally biased region" description="Polar residues" evidence="11">
    <location>
        <begin position="562"/>
        <end position="573"/>
    </location>
</feature>
<feature type="region of interest" description="Disordered" evidence="11">
    <location>
        <begin position="545"/>
        <end position="655"/>
    </location>
</feature>
<dbReference type="EC" id="2.7.11.1" evidence="2"/>
<evidence type="ECO:0000256" key="10">
    <source>
        <dbReference type="ARBA" id="ARBA00048679"/>
    </source>
</evidence>
<evidence type="ECO:0000256" key="3">
    <source>
        <dbReference type="ARBA" id="ARBA00022527"/>
    </source>
</evidence>
<organism evidence="13 14">
    <name type="scientific">Dendryphion nanum</name>
    <dbReference type="NCBI Taxonomy" id="256645"/>
    <lineage>
        <taxon>Eukaryota</taxon>
        <taxon>Fungi</taxon>
        <taxon>Dikarya</taxon>
        <taxon>Ascomycota</taxon>
        <taxon>Pezizomycotina</taxon>
        <taxon>Dothideomycetes</taxon>
        <taxon>Pleosporomycetidae</taxon>
        <taxon>Pleosporales</taxon>
        <taxon>Torulaceae</taxon>
        <taxon>Dendryphion</taxon>
    </lineage>
</organism>
<evidence type="ECO:0000256" key="6">
    <source>
        <dbReference type="ARBA" id="ARBA00022741"/>
    </source>
</evidence>
<evidence type="ECO:0000313" key="14">
    <source>
        <dbReference type="Proteomes" id="UP000700596"/>
    </source>
</evidence>
<evidence type="ECO:0000313" key="13">
    <source>
        <dbReference type="EMBL" id="KAH7116862.1"/>
    </source>
</evidence>
<dbReference type="InterPro" id="IPR011009">
    <property type="entry name" value="Kinase-like_dom_sf"/>
</dbReference>
<dbReference type="GO" id="GO:0005938">
    <property type="term" value="C:cell cortex"/>
    <property type="evidence" value="ECO:0007669"/>
    <property type="project" value="UniProtKB-ARBA"/>
</dbReference>
<feature type="region of interest" description="Disordered" evidence="11">
    <location>
        <begin position="490"/>
        <end position="518"/>
    </location>
</feature>
<dbReference type="Pfam" id="PF16797">
    <property type="entry name" value="Fungal_KA1"/>
    <property type="match status" value="1"/>
</dbReference>
<gene>
    <name evidence="13" type="ORF">B0J11DRAFT_592895</name>
</gene>
<dbReference type="InterPro" id="IPR043024">
    <property type="entry name" value="KA1_sf_fungal"/>
</dbReference>
<dbReference type="SMART" id="SM00220">
    <property type="entry name" value="S_TKc"/>
    <property type="match status" value="1"/>
</dbReference>
<keyword evidence="3" id="KW-0723">Serine/threonine-protein kinase</keyword>
<keyword evidence="5" id="KW-0808">Transferase</keyword>
<feature type="domain" description="Protein kinase" evidence="12">
    <location>
        <begin position="113"/>
        <end position="392"/>
    </location>
</feature>
<name>A0A9P9DDB5_9PLEO</name>
<dbReference type="SUPFAM" id="SSF56112">
    <property type="entry name" value="Protein kinase-like (PK-like)"/>
    <property type="match status" value="1"/>
</dbReference>
<dbReference type="InterPro" id="IPR031850">
    <property type="entry name" value="Fungal_KA1_dom"/>
</dbReference>
<dbReference type="FunFam" id="1.10.510.10:FF:000571">
    <property type="entry name" value="Maternal embryonic leucine zipper kinase"/>
    <property type="match status" value="1"/>
</dbReference>
<evidence type="ECO:0000256" key="4">
    <source>
        <dbReference type="ARBA" id="ARBA00022553"/>
    </source>
</evidence>
<dbReference type="GO" id="GO:0035556">
    <property type="term" value="P:intracellular signal transduction"/>
    <property type="evidence" value="ECO:0007669"/>
    <property type="project" value="TreeGrafter"/>
</dbReference>
<dbReference type="PANTHER" id="PTHR24346:SF110">
    <property type="entry name" value="NON-SPECIFIC SERINE_THREONINE PROTEIN KINASE"/>
    <property type="match status" value="1"/>
</dbReference>
<evidence type="ECO:0000256" key="11">
    <source>
        <dbReference type="SAM" id="MobiDB-lite"/>
    </source>
</evidence>
<dbReference type="GO" id="GO:0005524">
    <property type="term" value="F:ATP binding"/>
    <property type="evidence" value="ECO:0007669"/>
    <property type="project" value="UniProtKB-KW"/>
</dbReference>
<protein>
    <recommendedName>
        <fullName evidence="2">non-specific serine/threonine protein kinase</fullName>
        <ecNumber evidence="2">2.7.11.1</ecNumber>
    </recommendedName>
</protein>
<keyword evidence="8" id="KW-0067">ATP-binding</keyword>
<evidence type="ECO:0000256" key="7">
    <source>
        <dbReference type="ARBA" id="ARBA00022777"/>
    </source>
</evidence>
<keyword evidence="6" id="KW-0547">Nucleotide-binding</keyword>
<evidence type="ECO:0000256" key="5">
    <source>
        <dbReference type="ARBA" id="ARBA00022679"/>
    </source>
</evidence>
<sequence>MTDHVQHGRPPTRRMVLGDATARANENANSHRRKMEKLNLENVKSSSGIQLPHDENGMLSVGHSQPSPENKRLSAVINEETRPHNTKRNSDISNASTDASGTSRRHKKCIGPWELGKTIGRGACSRVRVVRNVNNGKQGAAKIISKSIAEKLCAISMVNLIKSAETDPTMRGGKIIPFGLEREICIMKLLDHPNIVRLLDVWENRNELYLVMEFVEGGELFSYISEMGLLPEMQAIFLFRQIIAALSYCHRLNIHHRDLKPENILLDRETMTIKLVDFGMAALQPSGKMLTTPCGSPHYAAPEVIQAKQYDGAKADIWSCGVILFVMLTGGPPFNYSGTNNDLHYLYHDITTATYDMPSDLSSEAKNLIRKIFVTDPKARISMDGIWNHAFMNKYHNQLRFCGKAKSMEYWIGSDAIIHDWVKLENHTIDREILRYLRTLWHSEREEVLIQRLTAEESNQEKYFYSALIKFRNEYLEDYAPGAHAVSYSNSDHHHCPKPSPTTQDIQNMHTKQSRSQSGYSILNNEHLYSQHSFFDPPMSDASYDPFRASRDPILPPHNLGHNVTINRGTSMGSRKLRPGTALGHRTGSSLRIQALRNNSSRKSSEHSRHSSKRSKTSSRSERSVNVKQRSISRSSVASSYWPSSPPVVVRSGGLGKRGVSFSHLRRGSLASASTGAPHDLELTPEQRRFLNRCSRDSMLSAVLTNSINVPSPLPAPHPLAKTPAHTAVPRLKLRKPESPSKYIQSEARKVSTELEKCMEEAFNRSSMSESIRTSNTDPAKDVSEYDTPPTSFINRELGPIMVATPSTRAKIQNRPLPPIPNETPNTFLQRKLAETRADIAKRAAQDGDITEHFNDILAKLDNLMVPPATMAQRACSAPASRSPEQLHLPAISEEAKTDSEDRYEPYSSPYRAFTDPIRPSLLDRRAVTEHSTTIRVVDQSPIAPLNIRKRSVTSNKSRAANERSEMSWPGSTSNPPVRPFQAVQNDLRAVKEEIQAPPNRVSSSTTEKPENVIKKKKSLWFRRNTEEKDRPADIRNKVPPSRLQIPQAWQGLDDRIEKATPTSPHPLGMKKSIRSISSEFPIRNREPILLKNETTKERKGFLGFFGKKSKEEKAKRGLQLGLGNVSSSSINSAYDIDEESSPTGRAPELQTNWLSRFLHIKPASKTLCFQIGRGRVRNELVLMLRGWQDYGIRDVVFDRRDNTITARVDKNNREFEFCLLFHAWMVRDYVFEIEVDCFYGSFPYLKIKPVSLVIELFALLNDGRRANLCLARFTQTRGAASSFRKAVDIVEDVCRDRGMIVENEGQRVDMCAALG</sequence>
<feature type="region of interest" description="Disordered" evidence="11">
    <location>
        <begin position="766"/>
        <end position="794"/>
    </location>
</feature>